<sequence>MTAEIINLNKVRKARERADREREAHENRLKYGQSKSERGLVDAQHRKSQAELDRARREDNRADEDADDIDPNTAS</sequence>
<reference evidence="3" key="1">
    <citation type="submission" date="2016-10" db="EMBL/GenBank/DDBJ databases">
        <authorList>
            <person name="Varghese N."/>
            <person name="Submissions S."/>
        </authorList>
    </citation>
    <scope>NUCLEOTIDE SEQUENCE [LARGE SCALE GENOMIC DNA]</scope>
    <source>
        <strain evidence="3">DSM 1565</strain>
    </source>
</reference>
<evidence type="ECO:0008006" key="4">
    <source>
        <dbReference type="Google" id="ProtNLM"/>
    </source>
</evidence>
<evidence type="ECO:0000256" key="1">
    <source>
        <dbReference type="SAM" id="MobiDB-lite"/>
    </source>
</evidence>
<keyword evidence="3" id="KW-1185">Reference proteome</keyword>
<dbReference type="STRING" id="51670.SAMN04488557_2668"/>
<proteinExistence type="predicted"/>
<dbReference type="InterPro" id="IPR025227">
    <property type="entry name" value="DUF4169"/>
</dbReference>
<dbReference type="AlphaFoldDB" id="A0A1I7NPS2"/>
<feature type="compositionally biased region" description="Basic and acidic residues" evidence="1">
    <location>
        <begin position="16"/>
        <end position="60"/>
    </location>
</feature>
<dbReference type="Pfam" id="PF13770">
    <property type="entry name" value="DUF4169"/>
    <property type="match status" value="1"/>
</dbReference>
<protein>
    <recommendedName>
        <fullName evidence="4">DUF4169 domain-containing protein</fullName>
    </recommendedName>
</protein>
<evidence type="ECO:0000313" key="3">
    <source>
        <dbReference type="Proteomes" id="UP000199423"/>
    </source>
</evidence>
<feature type="region of interest" description="Disordered" evidence="1">
    <location>
        <begin position="1"/>
        <end position="75"/>
    </location>
</feature>
<evidence type="ECO:0000313" key="2">
    <source>
        <dbReference type="EMBL" id="SFV36687.1"/>
    </source>
</evidence>
<gene>
    <name evidence="2" type="ORF">SAMN04488557_2668</name>
</gene>
<organism evidence="2 3">
    <name type="scientific">Hyphomicrobium facile</name>
    <dbReference type="NCBI Taxonomy" id="51670"/>
    <lineage>
        <taxon>Bacteria</taxon>
        <taxon>Pseudomonadati</taxon>
        <taxon>Pseudomonadota</taxon>
        <taxon>Alphaproteobacteria</taxon>
        <taxon>Hyphomicrobiales</taxon>
        <taxon>Hyphomicrobiaceae</taxon>
        <taxon>Hyphomicrobium</taxon>
    </lineage>
</organism>
<dbReference type="EMBL" id="FPCH01000003">
    <property type="protein sequence ID" value="SFV36687.1"/>
    <property type="molecule type" value="Genomic_DNA"/>
</dbReference>
<dbReference type="RefSeq" id="WP_092869082.1">
    <property type="nucleotide sequence ID" value="NZ_FPCH01000003.1"/>
</dbReference>
<dbReference type="Proteomes" id="UP000199423">
    <property type="component" value="Unassembled WGS sequence"/>
</dbReference>
<feature type="compositionally biased region" description="Acidic residues" evidence="1">
    <location>
        <begin position="61"/>
        <end position="75"/>
    </location>
</feature>
<name>A0A1I7NPS2_9HYPH</name>
<accession>A0A1I7NPS2</accession>